<reference evidence="1 2" key="1">
    <citation type="submission" date="2024-01" db="EMBL/GenBank/DDBJ databases">
        <title>The genomes of 5 underutilized Papilionoideae crops provide insights into root nodulation and disease resistanc.</title>
        <authorList>
            <person name="Jiang F."/>
        </authorList>
    </citation>
    <scope>NUCLEOTIDE SEQUENCE [LARGE SCALE GENOMIC DNA]</scope>
    <source>
        <strain evidence="1">JINMINGXINNONG_FW02</strain>
        <tissue evidence="1">Leaves</tissue>
    </source>
</reference>
<proteinExistence type="predicted"/>
<protein>
    <submittedName>
        <fullName evidence="1">Uncharacterized protein</fullName>
    </submittedName>
</protein>
<evidence type="ECO:0000313" key="1">
    <source>
        <dbReference type="EMBL" id="KAK7381622.1"/>
    </source>
</evidence>
<sequence>MMNSVRKKWRLVELLYVGSIYHAERSHLSCGLPVLGRSGMSTCGGYGENLMAMLMEWETYARLGRDSLERWDIHSLVARCCVL</sequence>
<dbReference type="Proteomes" id="UP001374584">
    <property type="component" value="Unassembled WGS sequence"/>
</dbReference>
<keyword evidence="2" id="KW-1185">Reference proteome</keyword>
<dbReference type="EMBL" id="JAYMYR010000001">
    <property type="protein sequence ID" value="KAK7381622.1"/>
    <property type="molecule type" value="Genomic_DNA"/>
</dbReference>
<gene>
    <name evidence="1" type="ORF">VNO80_00168</name>
</gene>
<organism evidence="1 2">
    <name type="scientific">Phaseolus coccineus</name>
    <name type="common">Scarlet runner bean</name>
    <name type="synonym">Phaseolus multiflorus</name>
    <dbReference type="NCBI Taxonomy" id="3886"/>
    <lineage>
        <taxon>Eukaryota</taxon>
        <taxon>Viridiplantae</taxon>
        <taxon>Streptophyta</taxon>
        <taxon>Embryophyta</taxon>
        <taxon>Tracheophyta</taxon>
        <taxon>Spermatophyta</taxon>
        <taxon>Magnoliopsida</taxon>
        <taxon>eudicotyledons</taxon>
        <taxon>Gunneridae</taxon>
        <taxon>Pentapetalae</taxon>
        <taxon>rosids</taxon>
        <taxon>fabids</taxon>
        <taxon>Fabales</taxon>
        <taxon>Fabaceae</taxon>
        <taxon>Papilionoideae</taxon>
        <taxon>50 kb inversion clade</taxon>
        <taxon>NPAAA clade</taxon>
        <taxon>indigoferoid/millettioid clade</taxon>
        <taxon>Phaseoleae</taxon>
        <taxon>Phaseolus</taxon>
    </lineage>
</organism>
<dbReference type="AlphaFoldDB" id="A0AAN9P2D3"/>
<evidence type="ECO:0000313" key="2">
    <source>
        <dbReference type="Proteomes" id="UP001374584"/>
    </source>
</evidence>
<accession>A0AAN9P2D3</accession>
<comment type="caution">
    <text evidence="1">The sequence shown here is derived from an EMBL/GenBank/DDBJ whole genome shotgun (WGS) entry which is preliminary data.</text>
</comment>
<name>A0AAN9P2D3_PHACN</name>